<proteinExistence type="predicted"/>
<evidence type="ECO:0000313" key="3">
    <source>
        <dbReference type="Proteomes" id="UP000001876"/>
    </source>
</evidence>
<feature type="compositionally biased region" description="Pro residues" evidence="1">
    <location>
        <begin position="55"/>
        <end position="68"/>
    </location>
</feature>
<dbReference type="AlphaFoldDB" id="C1MID6"/>
<protein>
    <submittedName>
        <fullName evidence="2">Predicted protein</fullName>
    </submittedName>
</protein>
<feature type="region of interest" description="Disordered" evidence="1">
    <location>
        <begin position="48"/>
        <end position="90"/>
    </location>
</feature>
<dbReference type="OMA" id="MQAANMK"/>
<reference evidence="2 3" key="1">
    <citation type="journal article" date="2009" name="Science">
        <title>Green evolution and dynamic adaptations revealed by genomes of the marine picoeukaryotes Micromonas.</title>
        <authorList>
            <person name="Worden A.Z."/>
            <person name="Lee J.H."/>
            <person name="Mock T."/>
            <person name="Rouze P."/>
            <person name="Simmons M.P."/>
            <person name="Aerts A.L."/>
            <person name="Allen A.E."/>
            <person name="Cuvelier M.L."/>
            <person name="Derelle E."/>
            <person name="Everett M.V."/>
            <person name="Foulon E."/>
            <person name="Grimwood J."/>
            <person name="Gundlach H."/>
            <person name="Henrissat B."/>
            <person name="Napoli C."/>
            <person name="McDonald S.M."/>
            <person name="Parker M.S."/>
            <person name="Rombauts S."/>
            <person name="Salamov A."/>
            <person name="Von Dassow P."/>
            <person name="Badger J.H."/>
            <person name="Coutinho P.M."/>
            <person name="Demir E."/>
            <person name="Dubchak I."/>
            <person name="Gentemann C."/>
            <person name="Eikrem W."/>
            <person name="Gready J.E."/>
            <person name="John U."/>
            <person name="Lanier W."/>
            <person name="Lindquist E.A."/>
            <person name="Lucas S."/>
            <person name="Mayer K.F."/>
            <person name="Moreau H."/>
            <person name="Not F."/>
            <person name="Otillar R."/>
            <person name="Panaud O."/>
            <person name="Pangilinan J."/>
            <person name="Paulsen I."/>
            <person name="Piegu B."/>
            <person name="Poliakov A."/>
            <person name="Robbens S."/>
            <person name="Schmutz J."/>
            <person name="Toulza E."/>
            <person name="Wyss T."/>
            <person name="Zelensky A."/>
            <person name="Zhou K."/>
            <person name="Armbrust E.V."/>
            <person name="Bhattacharya D."/>
            <person name="Goodenough U.W."/>
            <person name="Van de Peer Y."/>
            <person name="Grigoriev I.V."/>
        </authorList>
    </citation>
    <scope>NUCLEOTIDE SEQUENCE [LARGE SCALE GENOMIC DNA]</scope>
    <source>
        <strain evidence="2 3">CCMP1545</strain>
    </source>
</reference>
<dbReference type="GeneID" id="9680651"/>
<dbReference type="KEGG" id="mpp:MICPUCDRAFT_50528"/>
<keyword evidence="3" id="KW-1185">Reference proteome</keyword>
<evidence type="ECO:0000313" key="2">
    <source>
        <dbReference type="EMBL" id="EEH60901.1"/>
    </source>
</evidence>
<dbReference type="Proteomes" id="UP000001876">
    <property type="component" value="Unassembled WGS sequence"/>
</dbReference>
<sequence>MSVATFGAATDEPRKGRAIFAERGNSVKSTIYGGDDDYVPAEMTATGRKHLGASPRPPNLVVPPPPGDTPFAMGAHEIPAPARSNGTPYSKNSKFDVGAAKVGAGGFDYEQNQTNYEMAQMQAANMKARNQGGYGIFNSE</sequence>
<gene>
    <name evidence="2" type="ORF">MICPUCDRAFT_50528</name>
</gene>
<dbReference type="RefSeq" id="XP_003055649.1">
    <property type="nucleotide sequence ID" value="XM_003055603.1"/>
</dbReference>
<dbReference type="OrthoDB" id="10596604at2759"/>
<accession>C1MID6</accession>
<dbReference type="EMBL" id="GG663735">
    <property type="protein sequence ID" value="EEH60901.1"/>
    <property type="molecule type" value="Genomic_DNA"/>
</dbReference>
<organism evidence="3">
    <name type="scientific">Micromonas pusilla (strain CCMP1545)</name>
    <name type="common">Picoplanktonic green alga</name>
    <dbReference type="NCBI Taxonomy" id="564608"/>
    <lineage>
        <taxon>Eukaryota</taxon>
        <taxon>Viridiplantae</taxon>
        <taxon>Chlorophyta</taxon>
        <taxon>Mamiellophyceae</taxon>
        <taxon>Mamiellales</taxon>
        <taxon>Mamiellaceae</taxon>
        <taxon>Micromonas</taxon>
    </lineage>
</organism>
<evidence type="ECO:0000256" key="1">
    <source>
        <dbReference type="SAM" id="MobiDB-lite"/>
    </source>
</evidence>
<name>C1MID6_MICPC</name>